<comment type="catalytic activity">
    <reaction evidence="1">
        <text>ATP + protein L-histidine = ADP + protein N-phospho-L-histidine.</text>
        <dbReference type="EC" id="2.7.13.3"/>
    </reaction>
</comment>
<keyword evidence="6" id="KW-0812">Transmembrane</keyword>
<evidence type="ECO:0000256" key="5">
    <source>
        <dbReference type="ARBA" id="ARBA00022679"/>
    </source>
</evidence>
<keyword evidence="5" id="KW-0808">Transferase</keyword>
<dbReference type="InterPro" id="IPR005467">
    <property type="entry name" value="His_kinase_dom"/>
</dbReference>
<protein>
    <recommendedName>
        <fullName evidence="3">histidine kinase</fullName>
        <ecNumber evidence="3">2.7.13.3</ecNumber>
    </recommendedName>
</protein>
<dbReference type="SMART" id="SM00387">
    <property type="entry name" value="HATPase_c"/>
    <property type="match status" value="1"/>
</dbReference>
<dbReference type="InterPro" id="IPR003661">
    <property type="entry name" value="HisK_dim/P_dom"/>
</dbReference>
<comment type="subcellular location">
    <subcellularLocation>
        <location evidence="2">Membrane</location>
    </subcellularLocation>
</comment>
<keyword evidence="10" id="KW-0472">Membrane</keyword>
<dbReference type="PRINTS" id="PR00344">
    <property type="entry name" value="BCTRLSENSOR"/>
</dbReference>
<dbReference type="SUPFAM" id="SSF55874">
    <property type="entry name" value="ATPase domain of HSP90 chaperone/DNA topoisomerase II/histidine kinase"/>
    <property type="match status" value="1"/>
</dbReference>
<dbReference type="Proteomes" id="UP000202440">
    <property type="component" value="Chromosome"/>
</dbReference>
<keyword evidence="9" id="KW-0902">Two-component regulatory system</keyword>
<dbReference type="PROSITE" id="PS50885">
    <property type="entry name" value="HAMP"/>
    <property type="match status" value="1"/>
</dbReference>
<dbReference type="InterPro" id="IPR036097">
    <property type="entry name" value="HisK_dim/P_sf"/>
</dbReference>
<dbReference type="InterPro" id="IPR036890">
    <property type="entry name" value="HATPase_C_sf"/>
</dbReference>
<gene>
    <name evidence="13" type="ORF">CHH28_02400</name>
</gene>
<dbReference type="SUPFAM" id="SSF47384">
    <property type="entry name" value="Homodimeric domain of signal transducing histidine kinase"/>
    <property type="match status" value="1"/>
</dbReference>
<evidence type="ECO:0000256" key="4">
    <source>
        <dbReference type="ARBA" id="ARBA00022553"/>
    </source>
</evidence>
<dbReference type="InterPro" id="IPR003594">
    <property type="entry name" value="HATPase_dom"/>
</dbReference>
<dbReference type="KEGG" id="bsan:CHH28_02400"/>
<dbReference type="PANTHER" id="PTHR45436">
    <property type="entry name" value="SENSOR HISTIDINE KINASE YKOH"/>
    <property type="match status" value="1"/>
</dbReference>
<dbReference type="OrthoDB" id="9809766at2"/>
<dbReference type="PANTHER" id="PTHR45436:SF8">
    <property type="entry name" value="HISTIDINE KINASE"/>
    <property type="match status" value="1"/>
</dbReference>
<dbReference type="Pfam" id="PF00512">
    <property type="entry name" value="HisKA"/>
    <property type="match status" value="1"/>
</dbReference>
<evidence type="ECO:0000313" key="13">
    <source>
        <dbReference type="EMBL" id="ASP37591.1"/>
    </source>
</evidence>
<evidence type="ECO:0000256" key="6">
    <source>
        <dbReference type="ARBA" id="ARBA00022692"/>
    </source>
</evidence>
<evidence type="ECO:0000259" key="11">
    <source>
        <dbReference type="PROSITE" id="PS50109"/>
    </source>
</evidence>
<evidence type="ECO:0000256" key="8">
    <source>
        <dbReference type="ARBA" id="ARBA00022989"/>
    </source>
</evidence>
<dbReference type="Gene3D" id="1.10.287.130">
    <property type="match status" value="1"/>
</dbReference>
<keyword evidence="4" id="KW-0597">Phosphoprotein</keyword>
<dbReference type="RefSeq" id="WP_094058807.1">
    <property type="nucleotide sequence ID" value="NZ_CP022530.1"/>
</dbReference>
<sequence length="589" mass="67252">MRWRTYALLLLLTFLPLAGLTLLRVIVEQHLLNPELQHLDYWQQELRAQASDERLFHPALFPEYANVTPESLTFDDDNGETIVDDYIDYWQNRLEHDSLTALQAQLAIARLKALGEEQPANQAVVPQALVWWLLNDELPELAHAEMEERSDEQWINWPAYKTTRHFSESERLAFYIDNDDVLETPHLCLMLADQQGQLLRDNLDLDVSEVQALTTLPLWAHKASKLRVQATPPHCALQAVPLEDGGTLWLGVPMQEHYEFFQQLNNWHYGLCSLWLLTMIFYGVMQGKSRSKQMQTLQHHLSVVAQGHFDQRIPASHSEFTPLITQLNQILEKVQRLAQQAQWMSDSMAHDLKSPITRARGQLELLLSMDKPDKHAIEAIIREHDDITHCFNALLRISQIERSQQRLTGRRFDFNDVVSTCIEVFEVSAEERQLTLSAEIQGADIQGADIQNAGFQLEGDKDQWLQAVSNLLDNAIKYTPPGGNVRVILQHKDQPPTASMNQSQQASKNSQLIPGIELTVWDSGPGIPTDEQQQVLQRFYRLHEHATIKGHGLGLSLVQAVCQHHQAQLTLNNHHGLQVSIWIPLQASD</sequence>
<accession>A0A222FGM9</accession>
<feature type="domain" description="Histidine kinase" evidence="11">
    <location>
        <begin position="347"/>
        <end position="587"/>
    </location>
</feature>
<feature type="domain" description="HAMP" evidence="12">
    <location>
        <begin position="288"/>
        <end position="339"/>
    </location>
</feature>
<organism evidence="13 14">
    <name type="scientific">Bacterioplanes sanyensis</name>
    <dbReference type="NCBI Taxonomy" id="1249553"/>
    <lineage>
        <taxon>Bacteria</taxon>
        <taxon>Pseudomonadati</taxon>
        <taxon>Pseudomonadota</taxon>
        <taxon>Gammaproteobacteria</taxon>
        <taxon>Oceanospirillales</taxon>
        <taxon>Oceanospirillaceae</taxon>
        <taxon>Bacterioplanes</taxon>
    </lineage>
</organism>
<evidence type="ECO:0000256" key="9">
    <source>
        <dbReference type="ARBA" id="ARBA00023012"/>
    </source>
</evidence>
<dbReference type="CDD" id="cd00075">
    <property type="entry name" value="HATPase"/>
    <property type="match status" value="1"/>
</dbReference>
<dbReference type="Pfam" id="PF02518">
    <property type="entry name" value="HATPase_c"/>
    <property type="match status" value="1"/>
</dbReference>
<dbReference type="GO" id="GO:0000155">
    <property type="term" value="F:phosphorelay sensor kinase activity"/>
    <property type="evidence" value="ECO:0007669"/>
    <property type="project" value="InterPro"/>
</dbReference>
<reference evidence="13 14" key="1">
    <citation type="submission" date="2017-07" db="EMBL/GenBank/DDBJ databases">
        <title>Annotated genome sequence of Bacterioplanes sanyensis isolated from Red Sea.</title>
        <authorList>
            <person name="Rehman Z.U."/>
        </authorList>
    </citation>
    <scope>NUCLEOTIDE SEQUENCE [LARGE SCALE GENOMIC DNA]</scope>
    <source>
        <strain evidence="13 14">NV9</strain>
    </source>
</reference>
<proteinExistence type="predicted"/>
<dbReference type="PROSITE" id="PS50109">
    <property type="entry name" value="HIS_KIN"/>
    <property type="match status" value="1"/>
</dbReference>
<evidence type="ECO:0000256" key="2">
    <source>
        <dbReference type="ARBA" id="ARBA00004370"/>
    </source>
</evidence>
<dbReference type="CDD" id="cd00082">
    <property type="entry name" value="HisKA"/>
    <property type="match status" value="1"/>
</dbReference>
<dbReference type="GO" id="GO:0005886">
    <property type="term" value="C:plasma membrane"/>
    <property type="evidence" value="ECO:0007669"/>
    <property type="project" value="TreeGrafter"/>
</dbReference>
<evidence type="ECO:0000256" key="10">
    <source>
        <dbReference type="ARBA" id="ARBA00023136"/>
    </source>
</evidence>
<dbReference type="EC" id="2.7.13.3" evidence="3"/>
<name>A0A222FGM9_9GAMM</name>
<evidence type="ECO:0000256" key="7">
    <source>
        <dbReference type="ARBA" id="ARBA00022777"/>
    </source>
</evidence>
<dbReference type="InterPro" id="IPR003660">
    <property type="entry name" value="HAMP_dom"/>
</dbReference>
<dbReference type="InterPro" id="IPR050428">
    <property type="entry name" value="TCS_sensor_his_kinase"/>
</dbReference>
<dbReference type="AlphaFoldDB" id="A0A222FGM9"/>
<keyword evidence="7" id="KW-0418">Kinase</keyword>
<evidence type="ECO:0000256" key="1">
    <source>
        <dbReference type="ARBA" id="ARBA00000085"/>
    </source>
</evidence>
<dbReference type="InterPro" id="IPR004358">
    <property type="entry name" value="Sig_transdc_His_kin-like_C"/>
</dbReference>
<dbReference type="SMART" id="SM00388">
    <property type="entry name" value="HisKA"/>
    <property type="match status" value="1"/>
</dbReference>
<evidence type="ECO:0000313" key="14">
    <source>
        <dbReference type="Proteomes" id="UP000202440"/>
    </source>
</evidence>
<keyword evidence="8" id="KW-1133">Transmembrane helix</keyword>
<keyword evidence="14" id="KW-1185">Reference proteome</keyword>
<dbReference type="Gene3D" id="3.30.565.10">
    <property type="entry name" value="Histidine kinase-like ATPase, C-terminal domain"/>
    <property type="match status" value="1"/>
</dbReference>
<evidence type="ECO:0000256" key="3">
    <source>
        <dbReference type="ARBA" id="ARBA00012438"/>
    </source>
</evidence>
<evidence type="ECO:0000259" key="12">
    <source>
        <dbReference type="PROSITE" id="PS50885"/>
    </source>
</evidence>
<dbReference type="EMBL" id="CP022530">
    <property type="protein sequence ID" value="ASP37591.1"/>
    <property type="molecule type" value="Genomic_DNA"/>
</dbReference>